<evidence type="ECO:0000313" key="11">
    <source>
        <dbReference type="Proteomes" id="UP001432027"/>
    </source>
</evidence>
<dbReference type="GO" id="GO:0000062">
    <property type="term" value="F:fatty-acyl-CoA binding"/>
    <property type="evidence" value="ECO:0007669"/>
    <property type="project" value="InterPro"/>
</dbReference>
<comment type="caution">
    <text evidence="10">The sequence shown here is derived from an EMBL/GenBank/DDBJ whole genome shotgun (WGS) entry which is preliminary data.</text>
</comment>
<dbReference type="PROSITE" id="PS51228">
    <property type="entry name" value="ACB_2"/>
    <property type="match status" value="1"/>
</dbReference>
<comment type="similarity">
    <text evidence="2">Belongs to the ACBP family.</text>
</comment>
<proteinExistence type="inferred from homology"/>
<keyword evidence="3" id="KW-0813">Transport</keyword>
<comment type="subcellular location">
    <subcellularLocation>
        <location evidence="1">Cytoplasm</location>
    </subcellularLocation>
</comment>
<keyword evidence="4" id="KW-0963">Cytoplasm</keyword>
<organism evidence="10 11">
    <name type="scientific">Pristionchus entomophagus</name>
    <dbReference type="NCBI Taxonomy" id="358040"/>
    <lineage>
        <taxon>Eukaryota</taxon>
        <taxon>Metazoa</taxon>
        <taxon>Ecdysozoa</taxon>
        <taxon>Nematoda</taxon>
        <taxon>Chromadorea</taxon>
        <taxon>Rhabditida</taxon>
        <taxon>Rhabditina</taxon>
        <taxon>Diplogasteromorpha</taxon>
        <taxon>Diplogasteroidea</taxon>
        <taxon>Neodiplogasteridae</taxon>
        <taxon>Pristionchus</taxon>
    </lineage>
</organism>
<dbReference type="SUPFAM" id="SSF47027">
    <property type="entry name" value="Acyl-CoA binding protein"/>
    <property type="match status" value="1"/>
</dbReference>
<sequence>LTCNMPLSELAKKTCGLTFDIAAEEMRRLKTSPSEEEWTILYGLYMQALHGDLPSQDIYPPPIEGKAMTRYAVWMGRKGMRREEAKREYVEVAVRMIEKYERKIERSKWNSQVWTVDY</sequence>
<dbReference type="PANTHER" id="PTHR23310">
    <property type="entry name" value="ACYL-COA-BINDING PROTEIN, ACBP"/>
    <property type="match status" value="1"/>
</dbReference>
<comment type="function">
    <text evidence="6">May be involved in the energy metabolism of the mature sperm.</text>
</comment>
<evidence type="ECO:0000259" key="9">
    <source>
        <dbReference type="PROSITE" id="PS51228"/>
    </source>
</evidence>
<dbReference type="GO" id="GO:0006631">
    <property type="term" value="P:fatty acid metabolic process"/>
    <property type="evidence" value="ECO:0007669"/>
    <property type="project" value="TreeGrafter"/>
</dbReference>
<evidence type="ECO:0000256" key="8">
    <source>
        <dbReference type="ARBA" id="ARBA00077252"/>
    </source>
</evidence>
<dbReference type="PANTHER" id="PTHR23310:SF138">
    <property type="entry name" value="ACB DOMAIN-CONTAINING PROTEIN"/>
    <property type="match status" value="1"/>
</dbReference>
<dbReference type="AlphaFoldDB" id="A0AAV5SQ49"/>
<protein>
    <recommendedName>
        <fullName evidence="7">Diazepam-binding inhibitor-like 5</fullName>
    </recommendedName>
    <alternativeName>
        <fullName evidence="8">Endozepine-like peptide</fullName>
    </alternativeName>
</protein>
<feature type="non-terminal residue" evidence="10">
    <location>
        <position position="1"/>
    </location>
</feature>
<dbReference type="FunFam" id="1.20.80.10:FF:000042">
    <property type="entry name" value="diazepam-binding inhibitor-like 5"/>
    <property type="match status" value="1"/>
</dbReference>
<dbReference type="PRINTS" id="PR00689">
    <property type="entry name" value="ACOABINDINGP"/>
</dbReference>
<dbReference type="Proteomes" id="UP001432027">
    <property type="component" value="Unassembled WGS sequence"/>
</dbReference>
<evidence type="ECO:0000256" key="7">
    <source>
        <dbReference type="ARBA" id="ARBA00074897"/>
    </source>
</evidence>
<evidence type="ECO:0000256" key="1">
    <source>
        <dbReference type="ARBA" id="ARBA00004496"/>
    </source>
</evidence>
<dbReference type="Pfam" id="PF00887">
    <property type="entry name" value="ACBP"/>
    <property type="match status" value="1"/>
</dbReference>
<dbReference type="InterPro" id="IPR000582">
    <property type="entry name" value="Acyl-CoA-binding_protein"/>
</dbReference>
<evidence type="ECO:0000256" key="4">
    <source>
        <dbReference type="ARBA" id="ARBA00022490"/>
    </source>
</evidence>
<keyword evidence="5" id="KW-0446">Lipid-binding</keyword>
<keyword evidence="11" id="KW-1185">Reference proteome</keyword>
<name>A0AAV5SQ49_9BILA</name>
<evidence type="ECO:0000256" key="6">
    <source>
        <dbReference type="ARBA" id="ARBA00054229"/>
    </source>
</evidence>
<evidence type="ECO:0000256" key="5">
    <source>
        <dbReference type="ARBA" id="ARBA00023121"/>
    </source>
</evidence>
<dbReference type="EMBL" id="BTSX01000002">
    <property type="protein sequence ID" value="GMS84730.1"/>
    <property type="molecule type" value="Genomic_DNA"/>
</dbReference>
<dbReference type="InterPro" id="IPR035984">
    <property type="entry name" value="Acyl-CoA-binding_sf"/>
</dbReference>
<evidence type="ECO:0000256" key="2">
    <source>
        <dbReference type="ARBA" id="ARBA00005567"/>
    </source>
</evidence>
<gene>
    <name evidence="10" type="ORF">PENTCL1PPCAC_6905</name>
</gene>
<dbReference type="Gene3D" id="1.20.80.10">
    <property type="match status" value="1"/>
</dbReference>
<accession>A0AAV5SQ49</accession>
<feature type="domain" description="ACB" evidence="9">
    <location>
        <begin position="15"/>
        <end position="102"/>
    </location>
</feature>
<evidence type="ECO:0000313" key="10">
    <source>
        <dbReference type="EMBL" id="GMS84730.1"/>
    </source>
</evidence>
<evidence type="ECO:0000256" key="3">
    <source>
        <dbReference type="ARBA" id="ARBA00022448"/>
    </source>
</evidence>
<dbReference type="InterPro" id="IPR014352">
    <property type="entry name" value="FERM/acyl-CoA-bd_prot_sf"/>
</dbReference>
<dbReference type="GO" id="GO:0005737">
    <property type="term" value="C:cytoplasm"/>
    <property type="evidence" value="ECO:0007669"/>
    <property type="project" value="UniProtKB-SubCell"/>
</dbReference>
<reference evidence="10" key="1">
    <citation type="submission" date="2023-10" db="EMBL/GenBank/DDBJ databases">
        <title>Genome assembly of Pristionchus species.</title>
        <authorList>
            <person name="Yoshida K."/>
            <person name="Sommer R.J."/>
        </authorList>
    </citation>
    <scope>NUCLEOTIDE SEQUENCE</scope>
    <source>
        <strain evidence="10">RS0144</strain>
    </source>
</reference>